<dbReference type="InterPro" id="IPR002104">
    <property type="entry name" value="Integrase_catalytic"/>
</dbReference>
<gene>
    <name evidence="3" type="ORF">DYH56_04185</name>
</gene>
<keyword evidence="1" id="KW-0233">DNA recombination</keyword>
<dbReference type="EMBL" id="QUAJ01000005">
    <property type="protein sequence ID" value="REI42226.1"/>
    <property type="molecule type" value="Genomic_DNA"/>
</dbReference>
<dbReference type="RefSeq" id="WP_114641604.1">
    <property type="nucleotide sequence ID" value="NZ_JAACIO010000005.1"/>
</dbReference>
<evidence type="ECO:0000256" key="1">
    <source>
        <dbReference type="ARBA" id="ARBA00023172"/>
    </source>
</evidence>
<protein>
    <recommendedName>
        <fullName evidence="2">Tyr recombinase domain-containing protein</fullName>
    </recommendedName>
</protein>
<feature type="domain" description="Tyr recombinase" evidence="2">
    <location>
        <begin position="1"/>
        <end position="144"/>
    </location>
</feature>
<reference evidence="3 4" key="1">
    <citation type="submission" date="2018-08" db="EMBL/GenBank/DDBJ databases">
        <title>Draft genome sequence of Psychrilyobacter sp. strain SD5 isolated from Black Sea water.</title>
        <authorList>
            <person name="Yadav S."/>
            <person name="Villanueva L."/>
            <person name="Damste J.S.S."/>
        </authorList>
    </citation>
    <scope>NUCLEOTIDE SEQUENCE [LARGE SCALE GENOMIC DNA]</scope>
    <source>
        <strain evidence="3 4">SD5</strain>
    </source>
</reference>
<comment type="caution">
    <text evidence="3">The sequence shown here is derived from an EMBL/GenBank/DDBJ whole genome shotgun (WGS) entry which is preliminary data.</text>
</comment>
<sequence>MRMQTLENGQIMVIIRKLEISYIADNQKELTYRSLPFSVELKTALLQYKLLNELCNDNFILAKKIGEAPLTRQGITAQSKKDWLEYLDLKNNINVHRFRHSMTIFLLNNKVNLVQLQKFLGHSDIRNTLIYLKYVDEHFDNAIHTANNEFYK</sequence>
<organism evidence="3 4">
    <name type="scientific">Psychrilyobacter piezotolerans</name>
    <dbReference type="NCBI Taxonomy" id="2293438"/>
    <lineage>
        <taxon>Bacteria</taxon>
        <taxon>Fusobacteriati</taxon>
        <taxon>Fusobacteriota</taxon>
        <taxon>Fusobacteriia</taxon>
        <taxon>Fusobacteriales</taxon>
        <taxon>Fusobacteriaceae</taxon>
        <taxon>Psychrilyobacter</taxon>
    </lineage>
</organism>
<evidence type="ECO:0000313" key="4">
    <source>
        <dbReference type="Proteomes" id="UP000263486"/>
    </source>
</evidence>
<dbReference type="Pfam" id="PF00589">
    <property type="entry name" value="Phage_integrase"/>
    <property type="match status" value="1"/>
</dbReference>
<accession>A0ABX9KIX9</accession>
<dbReference type="Gene3D" id="1.10.443.10">
    <property type="entry name" value="Intergrase catalytic core"/>
    <property type="match status" value="1"/>
</dbReference>
<dbReference type="Proteomes" id="UP000263486">
    <property type="component" value="Unassembled WGS sequence"/>
</dbReference>
<dbReference type="SUPFAM" id="SSF56349">
    <property type="entry name" value="DNA breaking-rejoining enzymes"/>
    <property type="match status" value="1"/>
</dbReference>
<proteinExistence type="predicted"/>
<dbReference type="InterPro" id="IPR011010">
    <property type="entry name" value="DNA_brk_join_enz"/>
</dbReference>
<dbReference type="InterPro" id="IPR013762">
    <property type="entry name" value="Integrase-like_cat_sf"/>
</dbReference>
<evidence type="ECO:0000313" key="3">
    <source>
        <dbReference type="EMBL" id="REI42226.1"/>
    </source>
</evidence>
<dbReference type="PROSITE" id="PS51898">
    <property type="entry name" value="TYR_RECOMBINASE"/>
    <property type="match status" value="1"/>
</dbReference>
<evidence type="ECO:0000259" key="2">
    <source>
        <dbReference type="PROSITE" id="PS51898"/>
    </source>
</evidence>
<keyword evidence="4" id="KW-1185">Reference proteome</keyword>
<name>A0ABX9KIX9_9FUSO</name>